<dbReference type="InterPro" id="IPR016055">
    <property type="entry name" value="A-D-PHexomutase_a/b/a-I/II/III"/>
</dbReference>
<dbReference type="GO" id="GO:0004615">
    <property type="term" value="F:phosphomannomutase activity"/>
    <property type="evidence" value="ECO:0007669"/>
    <property type="project" value="TreeGrafter"/>
</dbReference>
<keyword evidence="3 6" id="KW-0479">Metal-binding</keyword>
<evidence type="ECO:0000256" key="7">
    <source>
        <dbReference type="RuleBase" id="RU004326"/>
    </source>
</evidence>
<dbReference type="SUPFAM" id="SSF55957">
    <property type="entry name" value="Phosphoglucomutase, C-terminal domain"/>
    <property type="match status" value="1"/>
</dbReference>
<dbReference type="FunFam" id="3.40.120.10:FF:000003">
    <property type="entry name" value="Phosphoglucosamine mutase"/>
    <property type="match status" value="1"/>
</dbReference>
<dbReference type="InterPro" id="IPR016066">
    <property type="entry name" value="A-D-PHexomutase_CS"/>
</dbReference>
<dbReference type="PANTHER" id="PTHR42946:SF1">
    <property type="entry name" value="PHOSPHOGLUCOMUTASE (ALPHA-D-GLUCOSE-1,6-BISPHOSPHATE-DEPENDENT)"/>
    <property type="match status" value="1"/>
</dbReference>
<dbReference type="InterPro" id="IPR005844">
    <property type="entry name" value="A-D-PHexomutase_a/b/a-I"/>
</dbReference>
<feature type="binding site" evidence="6">
    <location>
        <position position="241"/>
    </location>
    <ligand>
        <name>Mg(2+)</name>
        <dbReference type="ChEBI" id="CHEBI:18420"/>
    </ligand>
</feature>
<dbReference type="HAMAP" id="MF_01554_B">
    <property type="entry name" value="GlmM_B"/>
    <property type="match status" value="1"/>
</dbReference>
<dbReference type="AlphaFoldDB" id="A0A0U3AGY5"/>
<feature type="modified residue" description="Phosphoserine" evidence="6">
    <location>
        <position position="102"/>
    </location>
</feature>
<dbReference type="EC" id="5.4.2.10" evidence="6 8"/>
<dbReference type="Gene3D" id="3.30.310.50">
    <property type="entry name" value="Alpha-D-phosphohexomutase, C-terminal domain"/>
    <property type="match status" value="1"/>
</dbReference>
<dbReference type="InterPro" id="IPR005845">
    <property type="entry name" value="A-D-PHexomutase_a/b/a-II"/>
</dbReference>
<evidence type="ECO:0000256" key="4">
    <source>
        <dbReference type="ARBA" id="ARBA00022842"/>
    </source>
</evidence>
<evidence type="ECO:0000313" key="13">
    <source>
        <dbReference type="EMBL" id="ALS97953.1"/>
    </source>
</evidence>
<feature type="domain" description="Alpha-D-phosphohexomutase C-terminal" evidence="9">
    <location>
        <begin position="374"/>
        <end position="440"/>
    </location>
</feature>
<protein>
    <recommendedName>
        <fullName evidence="6 8">Phosphoglucosamine mutase</fullName>
        <ecNumber evidence="6 8">5.4.2.10</ecNumber>
    </recommendedName>
</protein>
<dbReference type="Pfam" id="PF00408">
    <property type="entry name" value="PGM_PMM_IV"/>
    <property type="match status" value="1"/>
</dbReference>
<feature type="domain" description="Alpha-D-phosphohexomutase alpha/beta/alpha" evidence="10">
    <location>
        <begin position="4"/>
        <end position="135"/>
    </location>
</feature>
<feature type="binding site" evidence="6">
    <location>
        <position position="243"/>
    </location>
    <ligand>
        <name>Mg(2+)</name>
        <dbReference type="ChEBI" id="CHEBI:18420"/>
    </ligand>
</feature>
<keyword evidence="14" id="KW-1185">Reference proteome</keyword>
<name>A0A0U3AGY5_9ALTE</name>
<dbReference type="InterPro" id="IPR036900">
    <property type="entry name" value="A-D-PHexomutase_C_sf"/>
</dbReference>
<dbReference type="Proteomes" id="UP000068447">
    <property type="component" value="Chromosome"/>
</dbReference>
<evidence type="ECO:0000259" key="9">
    <source>
        <dbReference type="Pfam" id="PF00408"/>
    </source>
</evidence>
<feature type="binding site" description="via phosphate group" evidence="6">
    <location>
        <position position="102"/>
    </location>
    <ligand>
        <name>Mg(2+)</name>
        <dbReference type="ChEBI" id="CHEBI:18420"/>
    </ligand>
</feature>
<dbReference type="NCBIfam" id="TIGR01455">
    <property type="entry name" value="glmM"/>
    <property type="match status" value="1"/>
</dbReference>
<dbReference type="OrthoDB" id="9803322at2"/>
<evidence type="ECO:0000256" key="6">
    <source>
        <dbReference type="HAMAP-Rule" id="MF_01554"/>
    </source>
</evidence>
<dbReference type="KEGG" id="lal:AT746_06520"/>
<dbReference type="STRING" id="1526571.AT746_06520"/>
<dbReference type="PANTHER" id="PTHR42946">
    <property type="entry name" value="PHOSPHOHEXOSE MUTASE"/>
    <property type="match status" value="1"/>
</dbReference>
<comment type="cofactor">
    <cofactor evidence="6">
        <name>Mg(2+)</name>
        <dbReference type="ChEBI" id="CHEBI:18420"/>
    </cofactor>
    <text evidence="6">Binds 1 Mg(2+) ion per subunit.</text>
</comment>
<dbReference type="FunFam" id="3.40.120.10:FF:000001">
    <property type="entry name" value="Phosphoglucosamine mutase"/>
    <property type="match status" value="1"/>
</dbReference>
<dbReference type="RefSeq" id="WP_062478049.1">
    <property type="nucleotide sequence ID" value="NZ_CP013650.1"/>
</dbReference>
<comment type="function">
    <text evidence="6 8">Catalyzes the conversion of glucosamine-6-phosphate to glucosamine-1-phosphate.</text>
</comment>
<dbReference type="InterPro" id="IPR005843">
    <property type="entry name" value="A-D-PHexomutase_C"/>
</dbReference>
<dbReference type="GO" id="GO:0009252">
    <property type="term" value="P:peptidoglycan biosynthetic process"/>
    <property type="evidence" value="ECO:0007669"/>
    <property type="project" value="UniProtKB-ARBA"/>
</dbReference>
<feature type="binding site" evidence="6">
    <location>
        <position position="245"/>
    </location>
    <ligand>
        <name>Mg(2+)</name>
        <dbReference type="ChEBI" id="CHEBI:18420"/>
    </ligand>
</feature>
<comment type="similarity">
    <text evidence="1 6 7">Belongs to the phosphohexose mutase family.</text>
</comment>
<evidence type="ECO:0000256" key="2">
    <source>
        <dbReference type="ARBA" id="ARBA00022553"/>
    </source>
</evidence>
<reference evidence="13 14" key="1">
    <citation type="submission" date="2015-12" db="EMBL/GenBank/DDBJ databases">
        <title>Complete genome of Lacimicrobium alkaliphilum KCTC 32984.</title>
        <authorList>
            <person name="Kim S.-G."/>
            <person name="Lee Y.-J."/>
        </authorList>
    </citation>
    <scope>NUCLEOTIDE SEQUENCE [LARGE SCALE GENOMIC DNA]</scope>
    <source>
        <strain evidence="13 14">YelD216</strain>
    </source>
</reference>
<sequence length="448" mass="47790">MSQRKYFGTDGIRGKVGEGVINPEFVCKLGWAAGKVLSGRGTNKVLIGKDTRISGYMLESALESGLSAAGINIGLLGPMPTPAIAYLTKTFRSEAGIVISASHNPYYDNGIKFFSADGFKLADDIELAIEAQMEQPMECVASDKLGKAIRVADAAGRYIEFCKGTFPSELSLTGLKIVVDCAHGATYHIAPNVLRELGAEVIEIGTNPDGLNINEKVGATSMLAITNKVLEEKADLGFALDGDGDRIMMVDHKGNLVDGDEIVYIIARDALRSGRLNGGGVVGTLMSNLGLEVALAQLAIPFARSKVGDRYVMELLNEKGWNIGGESSGHVLNLAVASTGDGIVSGLQVLTSMLRADMNLYDLRQGMEKFPQTLINVRYGSAPAPIESQEVKKAVAAAEQEMGDDGRVLLRKSGTEPLVRVMVEATDESTALKWAEYIAESVRKVSAQ</sequence>
<dbReference type="InterPro" id="IPR005846">
    <property type="entry name" value="A-D-PHexomutase_a/b/a-III"/>
</dbReference>
<evidence type="ECO:0000313" key="14">
    <source>
        <dbReference type="Proteomes" id="UP000068447"/>
    </source>
</evidence>
<dbReference type="Pfam" id="PF02879">
    <property type="entry name" value="PGM_PMM_II"/>
    <property type="match status" value="1"/>
</dbReference>
<dbReference type="CDD" id="cd05802">
    <property type="entry name" value="GlmM"/>
    <property type="match status" value="1"/>
</dbReference>
<evidence type="ECO:0000256" key="1">
    <source>
        <dbReference type="ARBA" id="ARBA00010231"/>
    </source>
</evidence>
<comment type="PTM">
    <text evidence="6">Activated by phosphorylation.</text>
</comment>
<dbReference type="GO" id="GO:0005829">
    <property type="term" value="C:cytosol"/>
    <property type="evidence" value="ECO:0007669"/>
    <property type="project" value="TreeGrafter"/>
</dbReference>
<dbReference type="GO" id="GO:0008966">
    <property type="term" value="F:phosphoglucosamine mutase activity"/>
    <property type="evidence" value="ECO:0007669"/>
    <property type="project" value="UniProtKB-UniRule"/>
</dbReference>
<dbReference type="GO" id="GO:0005975">
    <property type="term" value="P:carbohydrate metabolic process"/>
    <property type="evidence" value="ECO:0007669"/>
    <property type="project" value="InterPro"/>
</dbReference>
<comment type="catalytic activity">
    <reaction evidence="6 8">
        <text>alpha-D-glucosamine 1-phosphate = D-glucosamine 6-phosphate</text>
        <dbReference type="Rhea" id="RHEA:23424"/>
        <dbReference type="ChEBI" id="CHEBI:58516"/>
        <dbReference type="ChEBI" id="CHEBI:58725"/>
        <dbReference type="EC" id="5.4.2.10"/>
    </reaction>
</comment>
<organism evidence="13 14">
    <name type="scientific">Lacimicrobium alkaliphilum</name>
    <dbReference type="NCBI Taxonomy" id="1526571"/>
    <lineage>
        <taxon>Bacteria</taxon>
        <taxon>Pseudomonadati</taxon>
        <taxon>Pseudomonadota</taxon>
        <taxon>Gammaproteobacteria</taxon>
        <taxon>Alteromonadales</taxon>
        <taxon>Alteromonadaceae</taxon>
        <taxon>Lacimicrobium</taxon>
    </lineage>
</organism>
<dbReference type="SUPFAM" id="SSF53738">
    <property type="entry name" value="Phosphoglucomutase, first 3 domains"/>
    <property type="match status" value="3"/>
</dbReference>
<evidence type="ECO:0000259" key="12">
    <source>
        <dbReference type="Pfam" id="PF02880"/>
    </source>
</evidence>
<dbReference type="InterPro" id="IPR006352">
    <property type="entry name" value="GlmM_bact"/>
</dbReference>
<feature type="active site" description="Phosphoserine intermediate" evidence="6">
    <location>
        <position position="102"/>
    </location>
</feature>
<evidence type="ECO:0000259" key="11">
    <source>
        <dbReference type="Pfam" id="PF02879"/>
    </source>
</evidence>
<dbReference type="InterPro" id="IPR005841">
    <property type="entry name" value="Alpha-D-phosphohexomutase_SF"/>
</dbReference>
<feature type="domain" description="Alpha-D-phosphohexomutase alpha/beta/alpha" evidence="12">
    <location>
        <begin position="258"/>
        <end position="369"/>
    </location>
</feature>
<dbReference type="NCBIfam" id="NF008139">
    <property type="entry name" value="PRK10887.1"/>
    <property type="match status" value="1"/>
</dbReference>
<dbReference type="GO" id="GO:0000287">
    <property type="term" value="F:magnesium ion binding"/>
    <property type="evidence" value="ECO:0007669"/>
    <property type="project" value="UniProtKB-UniRule"/>
</dbReference>
<evidence type="ECO:0000256" key="3">
    <source>
        <dbReference type="ARBA" id="ARBA00022723"/>
    </source>
</evidence>
<dbReference type="Pfam" id="PF02880">
    <property type="entry name" value="PGM_PMM_III"/>
    <property type="match status" value="1"/>
</dbReference>
<evidence type="ECO:0000256" key="5">
    <source>
        <dbReference type="ARBA" id="ARBA00023235"/>
    </source>
</evidence>
<dbReference type="InterPro" id="IPR050060">
    <property type="entry name" value="Phosphoglucosamine_mutase"/>
</dbReference>
<proteinExistence type="inferred from homology"/>
<dbReference type="PROSITE" id="PS00710">
    <property type="entry name" value="PGM_PMM"/>
    <property type="match status" value="1"/>
</dbReference>
<dbReference type="GO" id="GO:0006048">
    <property type="term" value="P:UDP-N-acetylglucosamine biosynthetic process"/>
    <property type="evidence" value="ECO:0007669"/>
    <property type="project" value="TreeGrafter"/>
</dbReference>
<keyword evidence="5 6" id="KW-0413">Isomerase</keyword>
<gene>
    <name evidence="6 13" type="primary">glmM</name>
    <name evidence="13" type="ORF">AT746_06520</name>
</gene>
<dbReference type="Gene3D" id="3.40.120.10">
    <property type="entry name" value="Alpha-D-Glucose-1,6-Bisphosphate, subunit A, domain 3"/>
    <property type="match status" value="3"/>
</dbReference>
<dbReference type="FunFam" id="3.30.310.50:FF:000001">
    <property type="entry name" value="Phosphoglucosamine mutase"/>
    <property type="match status" value="1"/>
</dbReference>
<evidence type="ECO:0000259" key="10">
    <source>
        <dbReference type="Pfam" id="PF02878"/>
    </source>
</evidence>
<evidence type="ECO:0000256" key="8">
    <source>
        <dbReference type="RuleBase" id="RU004327"/>
    </source>
</evidence>
<feature type="domain" description="Alpha-D-phosphohexomutase alpha/beta/alpha" evidence="11">
    <location>
        <begin position="157"/>
        <end position="254"/>
    </location>
</feature>
<dbReference type="Pfam" id="PF02878">
    <property type="entry name" value="PGM_PMM_I"/>
    <property type="match status" value="1"/>
</dbReference>
<dbReference type="PRINTS" id="PR00509">
    <property type="entry name" value="PGMPMM"/>
</dbReference>
<dbReference type="EMBL" id="CP013650">
    <property type="protein sequence ID" value="ALS97953.1"/>
    <property type="molecule type" value="Genomic_DNA"/>
</dbReference>
<keyword evidence="4 6" id="KW-0460">Magnesium</keyword>
<accession>A0A0U3AGY5</accession>
<keyword evidence="2 6" id="KW-0597">Phosphoprotein</keyword>